<dbReference type="EMBL" id="CAJHUC010001130">
    <property type="protein sequence ID" value="CAD7699887.1"/>
    <property type="molecule type" value="Genomic_DNA"/>
</dbReference>
<dbReference type="PANTHER" id="PTHR31051">
    <property type="entry name" value="PROTEASOME ASSEMBLY CHAPERONE 3"/>
    <property type="match status" value="1"/>
</dbReference>
<sequence>MAQFCVPTRRFLRDIEGVSTDFVLSAYDDRVVVVATQIGTVGTVLQASPETALDGSVTFGVSVLLGRRDQEELLLCARRIVDGASKTGCRRPLIICLGLKSPTMATVKGIIETILEDPIW</sequence>
<comment type="caution">
    <text evidence="1">The sequence shown here is derived from an EMBL/GenBank/DDBJ whole genome shotgun (WGS) entry which is preliminary data.</text>
</comment>
<dbReference type="Proteomes" id="UP000708148">
    <property type="component" value="Unassembled WGS sequence"/>
</dbReference>
<accession>A0A8S1J1M3</accession>
<proteinExistence type="predicted"/>
<dbReference type="InterPro" id="IPR018788">
    <property type="entry name" value="Proteasome_assmbl_chp_3"/>
</dbReference>
<dbReference type="GO" id="GO:0043248">
    <property type="term" value="P:proteasome assembly"/>
    <property type="evidence" value="ECO:0007669"/>
    <property type="project" value="InterPro"/>
</dbReference>
<dbReference type="Pfam" id="PF10178">
    <property type="entry name" value="PAC3"/>
    <property type="match status" value="1"/>
</dbReference>
<dbReference type="AlphaFoldDB" id="A0A8S1J1M3"/>
<dbReference type="PANTHER" id="PTHR31051:SF1">
    <property type="entry name" value="PROTEASOME ASSEMBLY CHAPERONE 3"/>
    <property type="match status" value="1"/>
</dbReference>
<dbReference type="OrthoDB" id="5839at2759"/>
<reference evidence="1" key="1">
    <citation type="submission" date="2020-12" db="EMBL/GenBank/DDBJ databases">
        <authorList>
            <person name="Iha C."/>
        </authorList>
    </citation>
    <scope>NUCLEOTIDE SEQUENCE</scope>
</reference>
<evidence type="ECO:0008006" key="3">
    <source>
        <dbReference type="Google" id="ProtNLM"/>
    </source>
</evidence>
<gene>
    <name evidence="1" type="ORF">OSTQU699_LOCUS5245</name>
</gene>
<dbReference type="InterPro" id="IPR053720">
    <property type="entry name" value="Psm_Assembly_Chaperone"/>
</dbReference>
<evidence type="ECO:0000313" key="2">
    <source>
        <dbReference type="Proteomes" id="UP000708148"/>
    </source>
</evidence>
<evidence type="ECO:0000313" key="1">
    <source>
        <dbReference type="EMBL" id="CAD7699887.1"/>
    </source>
</evidence>
<protein>
    <recommendedName>
        <fullName evidence="3">Proteasome assembly chaperone 3</fullName>
    </recommendedName>
</protein>
<name>A0A8S1J1M3_9CHLO</name>
<organism evidence="1 2">
    <name type="scientific">Ostreobium quekettii</name>
    <dbReference type="NCBI Taxonomy" id="121088"/>
    <lineage>
        <taxon>Eukaryota</taxon>
        <taxon>Viridiplantae</taxon>
        <taxon>Chlorophyta</taxon>
        <taxon>core chlorophytes</taxon>
        <taxon>Ulvophyceae</taxon>
        <taxon>TCBD clade</taxon>
        <taxon>Bryopsidales</taxon>
        <taxon>Ostreobineae</taxon>
        <taxon>Ostreobiaceae</taxon>
        <taxon>Ostreobium</taxon>
    </lineage>
</organism>
<dbReference type="Gene3D" id="3.30.230.90">
    <property type="match status" value="1"/>
</dbReference>
<keyword evidence="2" id="KW-1185">Reference proteome</keyword>